<evidence type="ECO:0000313" key="3">
    <source>
        <dbReference type="EMBL" id="MBJ3774558.1"/>
    </source>
</evidence>
<gene>
    <name evidence="3" type="ORF">JCR33_02600</name>
</gene>
<organism evidence="3 4">
    <name type="scientific">Acuticoccus mangrovi</name>
    <dbReference type="NCBI Taxonomy" id="2796142"/>
    <lineage>
        <taxon>Bacteria</taxon>
        <taxon>Pseudomonadati</taxon>
        <taxon>Pseudomonadota</taxon>
        <taxon>Alphaproteobacteria</taxon>
        <taxon>Hyphomicrobiales</taxon>
        <taxon>Amorphaceae</taxon>
        <taxon>Acuticoccus</taxon>
    </lineage>
</organism>
<dbReference type="SUPFAM" id="SSF54593">
    <property type="entry name" value="Glyoxalase/Bleomycin resistance protein/Dihydroxybiphenyl dioxygenase"/>
    <property type="match status" value="1"/>
</dbReference>
<dbReference type="InterPro" id="IPR018146">
    <property type="entry name" value="Glyoxalase_1_CS"/>
</dbReference>
<dbReference type="AlphaFoldDB" id="A0A934IDI8"/>
<proteinExistence type="predicted"/>
<dbReference type="GO" id="GO:0046872">
    <property type="term" value="F:metal ion binding"/>
    <property type="evidence" value="ECO:0007669"/>
    <property type="project" value="UniProtKB-KW"/>
</dbReference>
<keyword evidence="4" id="KW-1185">Reference proteome</keyword>
<dbReference type="InterPro" id="IPR029068">
    <property type="entry name" value="Glyas_Bleomycin-R_OHBP_Dase"/>
</dbReference>
<name>A0A934IDI8_9HYPH</name>
<reference evidence="3" key="1">
    <citation type="submission" date="2020-12" db="EMBL/GenBank/DDBJ databases">
        <title>Bacterial taxonomy.</title>
        <authorList>
            <person name="Pan X."/>
        </authorList>
    </citation>
    <scope>NUCLEOTIDE SEQUENCE</scope>
    <source>
        <strain evidence="3">B2012</strain>
    </source>
</reference>
<dbReference type="GO" id="GO:0004462">
    <property type="term" value="F:lactoylglutathione lyase activity"/>
    <property type="evidence" value="ECO:0007669"/>
    <property type="project" value="InterPro"/>
</dbReference>
<evidence type="ECO:0000259" key="2">
    <source>
        <dbReference type="PROSITE" id="PS51819"/>
    </source>
</evidence>
<dbReference type="Gene3D" id="3.10.180.10">
    <property type="entry name" value="2,3-Dihydroxybiphenyl 1,2-Dioxygenase, domain 1"/>
    <property type="match status" value="1"/>
</dbReference>
<accession>A0A934IDI8</accession>
<evidence type="ECO:0000313" key="4">
    <source>
        <dbReference type="Proteomes" id="UP000609531"/>
    </source>
</evidence>
<dbReference type="PROSITE" id="PS51819">
    <property type="entry name" value="VOC"/>
    <property type="match status" value="1"/>
</dbReference>
<protein>
    <submittedName>
        <fullName evidence="3">VOC family protein</fullName>
    </submittedName>
</protein>
<dbReference type="InterPro" id="IPR050383">
    <property type="entry name" value="GlyoxalaseI/FosfomycinResist"/>
</dbReference>
<keyword evidence="1" id="KW-0479">Metal-binding</keyword>
<dbReference type="RefSeq" id="WP_198880428.1">
    <property type="nucleotide sequence ID" value="NZ_JAEKJA010000001.1"/>
</dbReference>
<feature type="domain" description="VOC" evidence="2">
    <location>
        <begin position="14"/>
        <end position="139"/>
    </location>
</feature>
<dbReference type="PANTHER" id="PTHR21366:SF14">
    <property type="entry name" value="GLYOXALASE DOMAIN-CONTAINING PROTEIN 5"/>
    <property type="match status" value="1"/>
</dbReference>
<dbReference type="InterPro" id="IPR004360">
    <property type="entry name" value="Glyas_Fos-R_dOase_dom"/>
</dbReference>
<comment type="caution">
    <text evidence="3">The sequence shown here is derived from an EMBL/GenBank/DDBJ whole genome shotgun (WGS) entry which is preliminary data.</text>
</comment>
<dbReference type="PANTHER" id="PTHR21366">
    <property type="entry name" value="GLYOXALASE FAMILY PROTEIN"/>
    <property type="match status" value="1"/>
</dbReference>
<dbReference type="Pfam" id="PF00903">
    <property type="entry name" value="Glyoxalase"/>
    <property type="match status" value="1"/>
</dbReference>
<dbReference type="InterPro" id="IPR037523">
    <property type="entry name" value="VOC_core"/>
</dbReference>
<dbReference type="EMBL" id="JAEKJA010000001">
    <property type="protein sequence ID" value="MBJ3774558.1"/>
    <property type="molecule type" value="Genomic_DNA"/>
</dbReference>
<dbReference type="PROSITE" id="PS00934">
    <property type="entry name" value="GLYOXALASE_I_1"/>
    <property type="match status" value="1"/>
</dbReference>
<evidence type="ECO:0000256" key="1">
    <source>
        <dbReference type="ARBA" id="ARBA00022723"/>
    </source>
</evidence>
<dbReference type="Proteomes" id="UP000609531">
    <property type="component" value="Unassembled WGS sequence"/>
</dbReference>
<sequence>MTTAATDKGLGVAGIDHVVLRVLDMDRALAFYTGILGLPLARRRDDLGMMHLRAGDALIDLVAVDGVLGRKGGAAPGAEGHNMDHLCLRLADFDADRVIAHLKAHGVPVGDVGVRYGATGEATSVYLKDSEGNNLELRG</sequence>